<dbReference type="EMBL" id="ODYU01000178">
    <property type="protein sequence ID" value="SOQ34525.1"/>
    <property type="molecule type" value="Genomic_DNA"/>
</dbReference>
<evidence type="ECO:0000256" key="1">
    <source>
        <dbReference type="ARBA" id="ARBA00004090"/>
    </source>
</evidence>
<evidence type="ECO:0000256" key="5">
    <source>
        <dbReference type="ARBA" id="ARBA00016738"/>
    </source>
</evidence>
<evidence type="ECO:0000313" key="15">
    <source>
        <dbReference type="EMBL" id="SOQ34525.1"/>
    </source>
</evidence>
<dbReference type="AlphaFoldDB" id="A0A2H1V102"/>
<comment type="function">
    <text evidence="13">Required for proper chromosome segregation during mitosis and error-free mitotic progression.</text>
</comment>
<sequence>MLCGCDCFVNSKFLIHKNWYISDNMTDETHNKVLAIVANIAKKQDTEEKVIVEDEISDTENEKDKKSSKLEPVRGLPKSGRFWKSKKEKFSKINKTKGLRNSFEKKQALRVQMQKTKEQSKQLLEEFKQKQLERKERRRQNIERAAENKRKSEIVQVITNTAKLKRMRKKQLRFIEKRDTNKQIETNK</sequence>
<dbReference type="GO" id="GO:0006364">
    <property type="term" value="P:rRNA processing"/>
    <property type="evidence" value="ECO:0007669"/>
    <property type="project" value="UniProtKB-KW"/>
</dbReference>
<evidence type="ECO:0000256" key="13">
    <source>
        <dbReference type="ARBA" id="ARBA00093307"/>
    </source>
</evidence>
<proteinExistence type="inferred from homology"/>
<evidence type="ECO:0000256" key="11">
    <source>
        <dbReference type="ARBA" id="ARBA00023054"/>
    </source>
</evidence>
<dbReference type="GO" id="GO:0005694">
    <property type="term" value="C:chromosome"/>
    <property type="evidence" value="ECO:0007669"/>
    <property type="project" value="UniProtKB-SubCell"/>
</dbReference>
<evidence type="ECO:0000256" key="3">
    <source>
        <dbReference type="ARBA" id="ARBA00004604"/>
    </source>
</evidence>
<evidence type="ECO:0000256" key="4">
    <source>
        <dbReference type="ARBA" id="ARBA00007869"/>
    </source>
</evidence>
<keyword evidence="8" id="KW-0698">rRNA processing</keyword>
<protein>
    <recommendedName>
        <fullName evidence="5">Coiled-coil domain-containing protein 86</fullName>
    </recommendedName>
</protein>
<evidence type="ECO:0000256" key="7">
    <source>
        <dbReference type="ARBA" id="ARBA00022517"/>
    </source>
</evidence>
<evidence type="ECO:0000256" key="8">
    <source>
        <dbReference type="ARBA" id="ARBA00022552"/>
    </source>
</evidence>
<dbReference type="InterPro" id="IPR026570">
    <property type="entry name" value="CCDC86"/>
</dbReference>
<evidence type="ECO:0000256" key="2">
    <source>
        <dbReference type="ARBA" id="ARBA00004286"/>
    </source>
</evidence>
<feature type="region of interest" description="Disordered" evidence="14">
    <location>
        <begin position="54"/>
        <end position="78"/>
    </location>
</feature>
<keyword evidence="10" id="KW-0164">Citrullination</keyword>
<organism evidence="15">
    <name type="scientific">Spodoptera frugiperda</name>
    <name type="common">Fall armyworm</name>
    <dbReference type="NCBI Taxonomy" id="7108"/>
    <lineage>
        <taxon>Eukaryota</taxon>
        <taxon>Metazoa</taxon>
        <taxon>Ecdysozoa</taxon>
        <taxon>Arthropoda</taxon>
        <taxon>Hexapoda</taxon>
        <taxon>Insecta</taxon>
        <taxon>Pterygota</taxon>
        <taxon>Neoptera</taxon>
        <taxon>Endopterygota</taxon>
        <taxon>Lepidoptera</taxon>
        <taxon>Glossata</taxon>
        <taxon>Ditrysia</taxon>
        <taxon>Noctuoidea</taxon>
        <taxon>Noctuidae</taxon>
        <taxon>Amphipyrinae</taxon>
        <taxon>Spodoptera</taxon>
    </lineage>
</organism>
<keyword evidence="9" id="KW-0597">Phosphoprotein</keyword>
<feature type="compositionally biased region" description="Basic and acidic residues" evidence="14">
    <location>
        <begin position="60"/>
        <end position="72"/>
    </location>
</feature>
<keyword evidence="6" id="KW-0158">Chromosome</keyword>
<comment type="subcellular location">
    <subcellularLocation>
        <location evidence="2">Chromosome</location>
    </subcellularLocation>
    <subcellularLocation>
        <location evidence="3">Nucleus</location>
        <location evidence="3">Nucleolus</location>
    </subcellularLocation>
</comment>
<dbReference type="PANTHER" id="PTHR13557:SF1">
    <property type="entry name" value="COILED-COIL DOMAIN-CONTAINING PROTEIN 86"/>
    <property type="match status" value="1"/>
</dbReference>
<dbReference type="InterPro" id="IPR005579">
    <property type="entry name" value="Cgr1-like"/>
</dbReference>
<reference evidence="15" key="1">
    <citation type="submission" date="2016-07" db="EMBL/GenBank/DDBJ databases">
        <authorList>
            <person name="Bretaudeau A."/>
        </authorList>
    </citation>
    <scope>NUCLEOTIDE SEQUENCE</scope>
    <source>
        <strain evidence="15">Rice</strain>
        <tissue evidence="15">Whole body</tissue>
    </source>
</reference>
<dbReference type="PANTHER" id="PTHR13557">
    <property type="entry name" value="COILED-COIL DOMAIN-CONTAINING PROTEIN 86"/>
    <property type="match status" value="1"/>
</dbReference>
<evidence type="ECO:0000256" key="10">
    <source>
        <dbReference type="ARBA" id="ARBA00022934"/>
    </source>
</evidence>
<comment type="similarity">
    <text evidence="4">Belongs to the CGR1 family.</text>
</comment>
<name>A0A2H1V102_SPOFR</name>
<evidence type="ECO:0000256" key="12">
    <source>
        <dbReference type="ARBA" id="ARBA00023242"/>
    </source>
</evidence>
<evidence type="ECO:0000256" key="6">
    <source>
        <dbReference type="ARBA" id="ARBA00022454"/>
    </source>
</evidence>
<feature type="region of interest" description="Disordered" evidence="14">
    <location>
        <begin position="132"/>
        <end position="151"/>
    </location>
</feature>
<keyword evidence="12" id="KW-0539">Nucleus</keyword>
<dbReference type="GO" id="GO:0005730">
    <property type="term" value="C:nucleolus"/>
    <property type="evidence" value="ECO:0007669"/>
    <property type="project" value="UniProtKB-SubCell"/>
</dbReference>
<comment type="function">
    <text evidence="1">Involved in nucleolar integrity and required for processing of the pre-rRNA for the 60S ribosome subunit.</text>
</comment>
<keyword evidence="7" id="KW-0690">Ribosome biogenesis</keyword>
<accession>A0A2H1V102</accession>
<gene>
    <name evidence="15" type="ORF">SFRICE_000612</name>
</gene>
<evidence type="ECO:0000256" key="9">
    <source>
        <dbReference type="ARBA" id="ARBA00022553"/>
    </source>
</evidence>
<keyword evidence="11" id="KW-0175">Coiled coil</keyword>
<dbReference type="Pfam" id="PF03879">
    <property type="entry name" value="Cgr1"/>
    <property type="match status" value="1"/>
</dbReference>
<evidence type="ECO:0000256" key="14">
    <source>
        <dbReference type="SAM" id="MobiDB-lite"/>
    </source>
</evidence>